<sequence length="338" mass="39714">MVKQILASPSTKKISELYTRLSGENPTLILQPEFQRKFVWNDEHKEKFIETLLKGMPIPEIYIAQSGIDVEKIETQEVVVDGQQRLSTILQYINEKEDSKVFGNIVKKFKELNAETERRDFLNYNVVIRDLGDINPEEIIEIFKRINLTRYSLTDIELQNAIYNGEFISAAKEILETITIQDLPFLTDSKLTRMEDLHYLLLILSTLVRGGYFSRDVEVEKCIIEFNNEFPNKEEYQEKINLVFSFIQNLSLDIDSIWLRKSNYFTLFIELYNRYESLDIDSLKGRLLKFENDILKNKNAGKDTNDYGRYYSYMYSGTNSRQARVVRAELLGKYVFDN</sequence>
<organism evidence="2 3">
    <name type="scientific">Lysinibacillus fusiformis</name>
    <dbReference type="NCBI Taxonomy" id="28031"/>
    <lineage>
        <taxon>Bacteria</taxon>
        <taxon>Bacillati</taxon>
        <taxon>Bacillota</taxon>
        <taxon>Bacilli</taxon>
        <taxon>Bacillales</taxon>
        <taxon>Bacillaceae</taxon>
        <taxon>Lysinibacillus</taxon>
    </lineage>
</organism>
<dbReference type="PANTHER" id="PTHR39639:SF1">
    <property type="entry name" value="DUF262 DOMAIN-CONTAINING PROTEIN"/>
    <property type="match status" value="1"/>
</dbReference>
<gene>
    <name evidence="2" type="ORF">CRI88_16060</name>
</gene>
<reference evidence="2 3" key="1">
    <citation type="submission" date="2017-10" db="EMBL/GenBank/DDBJ databases">
        <title>Draft genome of Lysinibacillus fusiformis strain Juneja, a laboratory-derived pathogen of Drosophila melanogaster.</title>
        <authorList>
            <person name="Smith B.R."/>
            <person name="Unckless R.L."/>
        </authorList>
    </citation>
    <scope>NUCLEOTIDE SEQUENCE [LARGE SCALE GENOMIC DNA]</scope>
    <source>
        <strain evidence="2 3">Juneja</strain>
    </source>
</reference>
<comment type="caution">
    <text evidence="2">The sequence shown here is derived from an EMBL/GenBank/DDBJ whole genome shotgun (WGS) entry which is preliminary data.</text>
</comment>
<dbReference type="AlphaFoldDB" id="A0A2I0UX91"/>
<accession>A0A2I0UX91</accession>
<dbReference type="Proteomes" id="UP000234956">
    <property type="component" value="Unassembled WGS sequence"/>
</dbReference>
<proteinExistence type="predicted"/>
<dbReference type="PANTHER" id="PTHR39639">
    <property type="entry name" value="CHROMOSOME 16, WHOLE GENOME SHOTGUN SEQUENCE"/>
    <property type="match status" value="1"/>
</dbReference>
<dbReference type="InterPro" id="IPR004919">
    <property type="entry name" value="GmrSD_N"/>
</dbReference>
<evidence type="ECO:0000313" key="2">
    <source>
        <dbReference type="EMBL" id="PKU50700.1"/>
    </source>
</evidence>
<feature type="domain" description="GmrSD restriction endonucleases N-terminal" evidence="1">
    <location>
        <begin position="27"/>
        <end position="163"/>
    </location>
</feature>
<protein>
    <submittedName>
        <fullName evidence="2">DUF262 domain-containing protein</fullName>
    </submittedName>
</protein>
<dbReference type="RefSeq" id="WP_036119393.1">
    <property type="nucleotide sequence ID" value="NZ_PDFK01000005.1"/>
</dbReference>
<name>A0A2I0UX91_9BACI</name>
<evidence type="ECO:0000313" key="3">
    <source>
        <dbReference type="Proteomes" id="UP000234956"/>
    </source>
</evidence>
<dbReference type="Pfam" id="PF03235">
    <property type="entry name" value="GmrSD_N"/>
    <property type="match status" value="1"/>
</dbReference>
<dbReference type="EMBL" id="PDFK01000005">
    <property type="protein sequence ID" value="PKU50700.1"/>
    <property type="molecule type" value="Genomic_DNA"/>
</dbReference>
<evidence type="ECO:0000259" key="1">
    <source>
        <dbReference type="Pfam" id="PF03235"/>
    </source>
</evidence>